<evidence type="ECO:0000256" key="5">
    <source>
        <dbReference type="ARBA" id="ARBA00039638"/>
    </source>
</evidence>
<evidence type="ECO:0000256" key="1">
    <source>
        <dbReference type="ARBA" id="ARBA00006432"/>
    </source>
</evidence>
<evidence type="ECO:0000256" key="7">
    <source>
        <dbReference type="ARBA" id="ARBA00048277"/>
    </source>
</evidence>
<dbReference type="EMBL" id="JAIZAY010000018">
    <property type="protein sequence ID" value="KAJ8025067.1"/>
    <property type="molecule type" value="Genomic_DNA"/>
</dbReference>
<feature type="domain" description="AMP-dependent synthetase/ligase" evidence="8">
    <location>
        <begin position="61"/>
        <end position="423"/>
    </location>
</feature>
<dbReference type="Gene3D" id="3.40.50.980">
    <property type="match status" value="2"/>
</dbReference>
<dbReference type="OrthoDB" id="10253115at2759"/>
<dbReference type="PANTHER" id="PTHR43201:SF5">
    <property type="entry name" value="MEDIUM-CHAIN ACYL-COA LIGASE ACSF2, MITOCHONDRIAL"/>
    <property type="match status" value="1"/>
</dbReference>
<evidence type="ECO:0000259" key="8">
    <source>
        <dbReference type="Pfam" id="PF00501"/>
    </source>
</evidence>
<organism evidence="9 10">
    <name type="scientific">Holothuria leucospilota</name>
    <name type="common">Black long sea cucumber</name>
    <name type="synonym">Mertensiothuria leucospilota</name>
    <dbReference type="NCBI Taxonomy" id="206669"/>
    <lineage>
        <taxon>Eukaryota</taxon>
        <taxon>Metazoa</taxon>
        <taxon>Echinodermata</taxon>
        <taxon>Eleutherozoa</taxon>
        <taxon>Echinozoa</taxon>
        <taxon>Holothuroidea</taxon>
        <taxon>Aspidochirotacea</taxon>
        <taxon>Aspidochirotida</taxon>
        <taxon>Holothuriidae</taxon>
        <taxon>Holothuria</taxon>
    </lineage>
</organism>
<dbReference type="InterPro" id="IPR000873">
    <property type="entry name" value="AMP-dep_synth/lig_dom"/>
</dbReference>
<dbReference type="PANTHER" id="PTHR43201">
    <property type="entry name" value="ACYL-COA SYNTHETASE"/>
    <property type="match status" value="1"/>
</dbReference>
<evidence type="ECO:0000256" key="4">
    <source>
        <dbReference type="ARBA" id="ARBA00039009"/>
    </source>
</evidence>
<dbReference type="AlphaFoldDB" id="A0A9Q1BHK9"/>
<protein>
    <recommendedName>
        <fullName evidence="5">Medium-chain acyl-CoA ligase ACSF2, mitochondrial</fullName>
        <ecNumber evidence="4">6.2.1.2</ecNumber>
    </recommendedName>
</protein>
<comment type="catalytic activity">
    <reaction evidence="6">
        <text>octanoate + ATP + CoA = octanoyl-CoA + AMP + diphosphate</text>
        <dbReference type="Rhea" id="RHEA:33631"/>
        <dbReference type="ChEBI" id="CHEBI:25646"/>
        <dbReference type="ChEBI" id="CHEBI:30616"/>
        <dbReference type="ChEBI" id="CHEBI:33019"/>
        <dbReference type="ChEBI" id="CHEBI:57287"/>
        <dbReference type="ChEBI" id="CHEBI:57386"/>
        <dbReference type="ChEBI" id="CHEBI:456215"/>
    </reaction>
</comment>
<comment type="function">
    <text evidence="3">Acyl-CoA synthases catalyze the initial reaction in fatty acid metabolism, by forming a thioester with CoA. Has some preference toward medium-chain substrates. Plays a role in adipocyte differentiation.</text>
</comment>
<proteinExistence type="inferred from homology"/>
<accession>A0A9Q1BHK9</accession>
<dbReference type="GO" id="GO:0031956">
    <property type="term" value="F:medium-chain fatty acid-CoA ligase activity"/>
    <property type="evidence" value="ECO:0007669"/>
    <property type="project" value="UniProtKB-EC"/>
</dbReference>
<evidence type="ECO:0000256" key="2">
    <source>
        <dbReference type="ARBA" id="ARBA00022598"/>
    </source>
</evidence>
<dbReference type="EC" id="6.2.1.2" evidence="4"/>
<dbReference type="InterPro" id="IPR020845">
    <property type="entry name" value="AMP-binding_CS"/>
</dbReference>
<name>A0A9Q1BHK9_HOLLE</name>
<reference evidence="9" key="1">
    <citation type="submission" date="2021-10" db="EMBL/GenBank/DDBJ databases">
        <title>Tropical sea cucumber genome reveals ecological adaptation and Cuvierian tubules defense mechanism.</title>
        <authorList>
            <person name="Chen T."/>
        </authorList>
    </citation>
    <scope>NUCLEOTIDE SEQUENCE</scope>
    <source>
        <strain evidence="9">Nanhai2018</strain>
        <tissue evidence="9">Muscle</tissue>
    </source>
</reference>
<dbReference type="Pfam" id="PF00501">
    <property type="entry name" value="AMP-binding"/>
    <property type="match status" value="1"/>
</dbReference>
<sequence>MMSRVVLSPRLLASCREIRDAKTFSSLRSLHGLKKDVKLKESYFHGPSKIPLMGKTIGVILQESAEKYPDRDAFVYGTEGSRHTYRQLLDEVDRFAAGLMATGIIKGDRVGMWGPNIKEWILTQFACARIGAILVNVNPAYRVEETMYTLNQAGIKAIVAPRTFKTQDYYGILKEICPELETAKPGSLRSERLPDLRTVVFAGTENINGTFNFDDIMEMGQDKRHDVEKLCRDLQFDEASNLQFTSGTTGRPKGILVSHHGILNTSYYCGLSLGCGEEGAVLSCPIPLHHSGGLVFGGLAAIVHGITCTLPSPTFEPEALLKSIQDKKCTSFLGVPTVFVDTLNHPDFDRYDTSSVRYCAIGGAPCPEELLKLLQNKLNITPMVVYGMTEAGITNITRPEDPPEITLTTVGKSSAHVEVDNENEQKRLQLIGV</sequence>
<dbReference type="PROSITE" id="PS00455">
    <property type="entry name" value="AMP_BINDING"/>
    <property type="match status" value="1"/>
</dbReference>
<dbReference type="Proteomes" id="UP001152320">
    <property type="component" value="Chromosome 18"/>
</dbReference>
<evidence type="ECO:0000313" key="9">
    <source>
        <dbReference type="EMBL" id="KAJ8025067.1"/>
    </source>
</evidence>
<dbReference type="SUPFAM" id="SSF56801">
    <property type="entry name" value="Acetyl-CoA synthetase-like"/>
    <property type="match status" value="1"/>
</dbReference>
<keyword evidence="10" id="KW-1185">Reference proteome</keyword>
<evidence type="ECO:0000256" key="6">
    <source>
        <dbReference type="ARBA" id="ARBA00047319"/>
    </source>
</evidence>
<evidence type="ECO:0000256" key="3">
    <source>
        <dbReference type="ARBA" id="ARBA00037247"/>
    </source>
</evidence>
<comment type="catalytic activity">
    <reaction evidence="7">
        <text>a medium-chain fatty acid + ATP + CoA = a medium-chain fatty acyl-CoA + AMP + diphosphate</text>
        <dbReference type="Rhea" id="RHEA:48340"/>
        <dbReference type="ChEBI" id="CHEBI:30616"/>
        <dbReference type="ChEBI" id="CHEBI:33019"/>
        <dbReference type="ChEBI" id="CHEBI:57287"/>
        <dbReference type="ChEBI" id="CHEBI:59558"/>
        <dbReference type="ChEBI" id="CHEBI:90546"/>
        <dbReference type="ChEBI" id="CHEBI:456215"/>
        <dbReference type="EC" id="6.2.1.2"/>
    </reaction>
</comment>
<evidence type="ECO:0000313" key="10">
    <source>
        <dbReference type="Proteomes" id="UP001152320"/>
    </source>
</evidence>
<comment type="caution">
    <text evidence="9">The sequence shown here is derived from an EMBL/GenBank/DDBJ whole genome shotgun (WGS) entry which is preliminary data.</text>
</comment>
<dbReference type="GO" id="GO:0006631">
    <property type="term" value="P:fatty acid metabolic process"/>
    <property type="evidence" value="ECO:0007669"/>
    <property type="project" value="TreeGrafter"/>
</dbReference>
<gene>
    <name evidence="9" type="ORF">HOLleu_35166</name>
</gene>
<comment type="similarity">
    <text evidence="1">Belongs to the ATP-dependent AMP-binding enzyme family.</text>
</comment>
<keyword evidence="2" id="KW-0436">Ligase</keyword>